<sequence>MGNIQRPNPHIQQIALFALMFLPGLSWSSWVSRTPAMRDLLQAPVESMGLMLFGFSCGSMAGILLAGKLINSFGIRRIMLWGYLLLSAGLLILAFSMAIPDIVLAFFALAVFGFGAGLSDITINIEASAFERQQNKPVMTILHGFFSGGTLAGAVTGMLMAALNLPPQWHFTLIAGLLLVCIFPLINRLDWQSEKEAAEQPQSGSYQSQVFNELRDKRLLLLGVVILAMALAEGSANDWVPLLMTDGYHFSHTTGTLVYVGFTAGMTLGRFIGGSFVRRFGRVRMLRFSALSAVSGLLLVIFSSVQWLAAVAVILWGIGASLGFPLTISAAGEGKNSNLRVTIAATLGYIAFLVGPPCLGFLGQYAGLRMAMLPVLLMVIIAFFCTSSAASPRQD</sequence>
<reference evidence="8" key="1">
    <citation type="journal article" date="2019" name="Int. J. Syst. Evol. Microbiol.">
        <title>The Global Catalogue of Microorganisms (GCM) 10K type strain sequencing project: providing services to taxonomists for standard genome sequencing and annotation.</title>
        <authorList>
            <consortium name="The Broad Institute Genomics Platform"/>
            <consortium name="The Broad Institute Genome Sequencing Center for Infectious Disease"/>
            <person name="Wu L."/>
            <person name="Ma J."/>
        </authorList>
    </citation>
    <scope>NUCLEOTIDE SEQUENCE [LARGE SCALE GENOMIC DNA]</scope>
    <source>
        <strain evidence="8">CGMCC 4.1530</strain>
    </source>
</reference>
<protein>
    <submittedName>
        <fullName evidence="7">MFS transporter</fullName>
    </submittedName>
</protein>
<dbReference type="Gene3D" id="1.20.1250.20">
    <property type="entry name" value="MFS general substrate transporter like domains"/>
    <property type="match status" value="1"/>
</dbReference>
<dbReference type="InterPro" id="IPR036259">
    <property type="entry name" value="MFS_trans_sf"/>
</dbReference>
<evidence type="ECO:0000313" key="7">
    <source>
        <dbReference type="EMBL" id="MFC6361990.1"/>
    </source>
</evidence>
<feature type="transmembrane region" description="Helical" evidence="5">
    <location>
        <begin position="308"/>
        <end position="331"/>
    </location>
</feature>
<name>A0ABW1VNW9_9GAMM</name>
<comment type="caution">
    <text evidence="7">The sequence shown here is derived from an EMBL/GenBank/DDBJ whole genome shotgun (WGS) entry which is preliminary data.</text>
</comment>
<gene>
    <name evidence="7" type="ORF">ACFP73_07740</name>
</gene>
<feature type="transmembrane region" description="Helical" evidence="5">
    <location>
        <begin position="219"/>
        <end position="236"/>
    </location>
</feature>
<dbReference type="PANTHER" id="PTHR23514:SF13">
    <property type="entry name" value="INNER MEMBRANE PROTEIN YBJJ"/>
    <property type="match status" value="1"/>
</dbReference>
<evidence type="ECO:0000256" key="2">
    <source>
        <dbReference type="ARBA" id="ARBA00022692"/>
    </source>
</evidence>
<feature type="transmembrane region" description="Helical" evidence="5">
    <location>
        <begin position="343"/>
        <end position="365"/>
    </location>
</feature>
<organism evidence="7 8">
    <name type="scientific">Tatumella punctata</name>
    <dbReference type="NCBI Taxonomy" id="399969"/>
    <lineage>
        <taxon>Bacteria</taxon>
        <taxon>Pseudomonadati</taxon>
        <taxon>Pseudomonadota</taxon>
        <taxon>Gammaproteobacteria</taxon>
        <taxon>Enterobacterales</taxon>
        <taxon>Erwiniaceae</taxon>
        <taxon>Tatumella</taxon>
    </lineage>
</organism>
<dbReference type="InterPro" id="IPR051788">
    <property type="entry name" value="MFS_Transporter"/>
</dbReference>
<accession>A0ABW1VNW9</accession>
<dbReference type="EMBL" id="JBHSUC010000007">
    <property type="protein sequence ID" value="MFC6361990.1"/>
    <property type="molecule type" value="Genomic_DNA"/>
</dbReference>
<dbReference type="SUPFAM" id="SSF103473">
    <property type="entry name" value="MFS general substrate transporter"/>
    <property type="match status" value="1"/>
</dbReference>
<dbReference type="PROSITE" id="PS50850">
    <property type="entry name" value="MFS"/>
    <property type="match status" value="1"/>
</dbReference>
<dbReference type="PANTHER" id="PTHR23514">
    <property type="entry name" value="BYPASS OF STOP CODON PROTEIN 6"/>
    <property type="match status" value="1"/>
</dbReference>
<dbReference type="InterPro" id="IPR020846">
    <property type="entry name" value="MFS_dom"/>
</dbReference>
<evidence type="ECO:0000256" key="1">
    <source>
        <dbReference type="ARBA" id="ARBA00004141"/>
    </source>
</evidence>
<feature type="domain" description="Major facilitator superfamily (MFS) profile" evidence="6">
    <location>
        <begin position="12"/>
        <end position="389"/>
    </location>
</feature>
<evidence type="ECO:0000256" key="4">
    <source>
        <dbReference type="ARBA" id="ARBA00023136"/>
    </source>
</evidence>
<keyword evidence="3 5" id="KW-1133">Transmembrane helix</keyword>
<feature type="transmembrane region" description="Helical" evidence="5">
    <location>
        <begin position="78"/>
        <end position="96"/>
    </location>
</feature>
<dbReference type="InterPro" id="IPR011701">
    <property type="entry name" value="MFS"/>
</dbReference>
<keyword evidence="4 5" id="KW-0472">Membrane</keyword>
<evidence type="ECO:0000256" key="5">
    <source>
        <dbReference type="SAM" id="Phobius"/>
    </source>
</evidence>
<dbReference type="CDD" id="cd17393">
    <property type="entry name" value="MFS_MosC_like"/>
    <property type="match status" value="1"/>
</dbReference>
<feature type="transmembrane region" description="Helical" evidence="5">
    <location>
        <begin position="50"/>
        <end position="66"/>
    </location>
</feature>
<feature type="transmembrane region" description="Helical" evidence="5">
    <location>
        <begin position="285"/>
        <end position="302"/>
    </location>
</feature>
<dbReference type="RefSeq" id="WP_212709426.1">
    <property type="nucleotide sequence ID" value="NZ_BAAAFW010000094.1"/>
</dbReference>
<comment type="subcellular location">
    <subcellularLocation>
        <location evidence="1">Membrane</location>
        <topology evidence="1">Multi-pass membrane protein</topology>
    </subcellularLocation>
</comment>
<proteinExistence type="predicted"/>
<feature type="transmembrane region" description="Helical" evidence="5">
    <location>
        <begin position="12"/>
        <end position="30"/>
    </location>
</feature>
<feature type="transmembrane region" description="Helical" evidence="5">
    <location>
        <begin position="102"/>
        <end position="123"/>
    </location>
</feature>
<feature type="transmembrane region" description="Helical" evidence="5">
    <location>
        <begin position="371"/>
        <end position="390"/>
    </location>
</feature>
<evidence type="ECO:0000259" key="6">
    <source>
        <dbReference type="PROSITE" id="PS50850"/>
    </source>
</evidence>
<feature type="transmembrane region" description="Helical" evidence="5">
    <location>
        <begin position="256"/>
        <end position="273"/>
    </location>
</feature>
<feature type="transmembrane region" description="Helical" evidence="5">
    <location>
        <begin position="144"/>
        <end position="163"/>
    </location>
</feature>
<evidence type="ECO:0000256" key="3">
    <source>
        <dbReference type="ARBA" id="ARBA00022989"/>
    </source>
</evidence>
<evidence type="ECO:0000313" key="8">
    <source>
        <dbReference type="Proteomes" id="UP001596215"/>
    </source>
</evidence>
<keyword evidence="8" id="KW-1185">Reference proteome</keyword>
<feature type="transmembrane region" description="Helical" evidence="5">
    <location>
        <begin position="169"/>
        <end position="186"/>
    </location>
</feature>
<keyword evidence="2 5" id="KW-0812">Transmembrane</keyword>
<dbReference type="Proteomes" id="UP001596215">
    <property type="component" value="Unassembled WGS sequence"/>
</dbReference>
<dbReference type="Pfam" id="PF07690">
    <property type="entry name" value="MFS_1"/>
    <property type="match status" value="1"/>
</dbReference>